<dbReference type="AlphaFoldDB" id="A0A2P2NRX2"/>
<name>A0A2P2NRX2_RHIMU</name>
<evidence type="ECO:0000313" key="1">
    <source>
        <dbReference type="EMBL" id="MBX45239.1"/>
    </source>
</evidence>
<sequence>MHMNLLISYATESLDEYMYLLFFGHPTQHKLTNGNTISRK</sequence>
<organism evidence="1">
    <name type="scientific">Rhizophora mucronata</name>
    <name type="common">Asiatic mangrove</name>
    <dbReference type="NCBI Taxonomy" id="61149"/>
    <lineage>
        <taxon>Eukaryota</taxon>
        <taxon>Viridiplantae</taxon>
        <taxon>Streptophyta</taxon>
        <taxon>Embryophyta</taxon>
        <taxon>Tracheophyta</taxon>
        <taxon>Spermatophyta</taxon>
        <taxon>Magnoliopsida</taxon>
        <taxon>eudicotyledons</taxon>
        <taxon>Gunneridae</taxon>
        <taxon>Pentapetalae</taxon>
        <taxon>rosids</taxon>
        <taxon>fabids</taxon>
        <taxon>Malpighiales</taxon>
        <taxon>Rhizophoraceae</taxon>
        <taxon>Rhizophora</taxon>
    </lineage>
</organism>
<accession>A0A2P2NRX2</accession>
<proteinExistence type="predicted"/>
<reference evidence="1" key="1">
    <citation type="submission" date="2018-02" db="EMBL/GenBank/DDBJ databases">
        <title>Rhizophora mucronata_Transcriptome.</title>
        <authorList>
            <person name="Meera S.P."/>
            <person name="Sreeshan A."/>
            <person name="Augustine A."/>
        </authorList>
    </citation>
    <scope>NUCLEOTIDE SEQUENCE</scope>
    <source>
        <tissue evidence="1">Leaf</tissue>
    </source>
</reference>
<protein>
    <submittedName>
        <fullName evidence="1">Uncharacterized protein</fullName>
    </submittedName>
</protein>
<dbReference type="EMBL" id="GGEC01064755">
    <property type="protein sequence ID" value="MBX45239.1"/>
    <property type="molecule type" value="Transcribed_RNA"/>
</dbReference>